<accession>A0AAV4QFI5</accession>
<dbReference type="EMBL" id="BPLR01005927">
    <property type="protein sequence ID" value="GIY06123.1"/>
    <property type="molecule type" value="Genomic_DNA"/>
</dbReference>
<dbReference type="Proteomes" id="UP001054945">
    <property type="component" value="Unassembled WGS sequence"/>
</dbReference>
<dbReference type="AlphaFoldDB" id="A0AAV4QFI5"/>
<comment type="caution">
    <text evidence="1">The sequence shown here is derived from an EMBL/GenBank/DDBJ whole genome shotgun (WGS) entry which is preliminary data.</text>
</comment>
<protein>
    <submittedName>
        <fullName evidence="1">Uncharacterized protein</fullName>
    </submittedName>
</protein>
<proteinExistence type="predicted"/>
<gene>
    <name evidence="1" type="ORF">CEXT_639821</name>
</gene>
<evidence type="ECO:0000313" key="2">
    <source>
        <dbReference type="Proteomes" id="UP001054945"/>
    </source>
</evidence>
<reference evidence="1 2" key="1">
    <citation type="submission" date="2021-06" db="EMBL/GenBank/DDBJ databases">
        <title>Caerostris extrusa draft genome.</title>
        <authorList>
            <person name="Kono N."/>
            <person name="Arakawa K."/>
        </authorList>
    </citation>
    <scope>NUCLEOTIDE SEQUENCE [LARGE SCALE GENOMIC DNA]</scope>
</reference>
<keyword evidence="2" id="KW-1185">Reference proteome</keyword>
<sequence>MDLVERIIENFHVTAPRSAKRQKLQSDCPLRLTARHFADLVPSTSSKKNASRKCIVCSKTKIRRETRYQFKVETDGSTCHTAGVNGLCEENSFEKDKLKMLCVSLEFGGGYAEGRCHITVGQSDQITTTE</sequence>
<organism evidence="1 2">
    <name type="scientific">Caerostris extrusa</name>
    <name type="common">Bark spider</name>
    <name type="synonym">Caerostris bankana</name>
    <dbReference type="NCBI Taxonomy" id="172846"/>
    <lineage>
        <taxon>Eukaryota</taxon>
        <taxon>Metazoa</taxon>
        <taxon>Ecdysozoa</taxon>
        <taxon>Arthropoda</taxon>
        <taxon>Chelicerata</taxon>
        <taxon>Arachnida</taxon>
        <taxon>Araneae</taxon>
        <taxon>Araneomorphae</taxon>
        <taxon>Entelegynae</taxon>
        <taxon>Araneoidea</taxon>
        <taxon>Araneidae</taxon>
        <taxon>Caerostris</taxon>
    </lineage>
</organism>
<name>A0AAV4QFI5_CAEEX</name>
<evidence type="ECO:0000313" key="1">
    <source>
        <dbReference type="EMBL" id="GIY06123.1"/>
    </source>
</evidence>